<keyword evidence="3" id="KW-1185">Reference proteome</keyword>
<name>A0A9E7FTC5_9LILI</name>
<feature type="compositionally biased region" description="Polar residues" evidence="1">
    <location>
        <begin position="69"/>
        <end position="91"/>
    </location>
</feature>
<dbReference type="EMBL" id="CP097507">
    <property type="protein sequence ID" value="URE01859.1"/>
    <property type="molecule type" value="Genomic_DNA"/>
</dbReference>
<evidence type="ECO:0000256" key="1">
    <source>
        <dbReference type="SAM" id="MobiDB-lite"/>
    </source>
</evidence>
<gene>
    <name evidence="2" type="ORF">MUK42_35734</name>
</gene>
<feature type="region of interest" description="Disordered" evidence="1">
    <location>
        <begin position="27"/>
        <end position="48"/>
    </location>
</feature>
<dbReference type="OrthoDB" id="537257at2759"/>
<evidence type="ECO:0000313" key="2">
    <source>
        <dbReference type="EMBL" id="URE01859.1"/>
    </source>
</evidence>
<feature type="region of interest" description="Disordered" evidence="1">
    <location>
        <begin position="68"/>
        <end position="91"/>
    </location>
</feature>
<protein>
    <submittedName>
        <fullName evidence="2">Uncharacterized protein</fullName>
    </submittedName>
</protein>
<accession>A0A9E7FTC5</accession>
<dbReference type="Proteomes" id="UP001055439">
    <property type="component" value="Chromosome 5"/>
</dbReference>
<dbReference type="AlphaFoldDB" id="A0A9E7FTC5"/>
<organism evidence="2 3">
    <name type="scientific">Musa troglodytarum</name>
    <name type="common">fe'i banana</name>
    <dbReference type="NCBI Taxonomy" id="320322"/>
    <lineage>
        <taxon>Eukaryota</taxon>
        <taxon>Viridiplantae</taxon>
        <taxon>Streptophyta</taxon>
        <taxon>Embryophyta</taxon>
        <taxon>Tracheophyta</taxon>
        <taxon>Spermatophyta</taxon>
        <taxon>Magnoliopsida</taxon>
        <taxon>Liliopsida</taxon>
        <taxon>Zingiberales</taxon>
        <taxon>Musaceae</taxon>
        <taxon>Musa</taxon>
    </lineage>
</organism>
<sequence length="122" mass="13127">MAGRLPLAADSSSCRSSAAAVNLVPRRGLAGGGDHQGPPKVNMWEDPLSPSKWKEEHFPKVTLIRPSAFGSSASEGSNTNEKTPNARSGSLNKCASTSLHDLKFFCDNLLESDFPIKFFLHV</sequence>
<proteinExistence type="predicted"/>
<reference evidence="2" key="1">
    <citation type="submission" date="2022-05" db="EMBL/GenBank/DDBJ databases">
        <title>The Musa troglodytarum L. genome provides insights into the mechanism of non-climacteric behaviour and enrichment of carotenoids.</title>
        <authorList>
            <person name="Wang J."/>
        </authorList>
    </citation>
    <scope>NUCLEOTIDE SEQUENCE</scope>
    <source>
        <tissue evidence="2">Leaf</tissue>
    </source>
</reference>
<evidence type="ECO:0000313" key="3">
    <source>
        <dbReference type="Proteomes" id="UP001055439"/>
    </source>
</evidence>
<dbReference type="PANTHER" id="PTHR35292">
    <property type="entry name" value="EXPRESSED PROTEIN"/>
    <property type="match status" value="1"/>
</dbReference>
<dbReference type="PANTHER" id="PTHR35292:SF13">
    <property type="entry name" value="OS03G0581800 PROTEIN"/>
    <property type="match status" value="1"/>
</dbReference>